<comment type="caution">
    <text evidence="3">The sequence shown here is derived from an EMBL/GenBank/DDBJ whole genome shotgun (WGS) entry which is preliminary data.</text>
</comment>
<protein>
    <submittedName>
        <fullName evidence="3">DUF4387 domain-containing protein</fullName>
    </submittedName>
</protein>
<sequence length="103" mass="11456">MNTLAELASVVRSKNAGPYEITLDVMFSDRETYARVRDSGVLTEALVAERYRVPVDDIRVCMFFEPALAFKTTILRRGAQGGPGERDTFGAQQHGPLLDIRIP</sequence>
<dbReference type="RefSeq" id="WP_344418267.1">
    <property type="nucleotide sequence ID" value="NZ_BAAAQK010000009.1"/>
</dbReference>
<dbReference type="Pfam" id="PF14330">
    <property type="entry name" value="DUF4387"/>
    <property type="match status" value="1"/>
</dbReference>
<dbReference type="EMBL" id="BAAAQK010000009">
    <property type="protein sequence ID" value="GAA1853530.1"/>
    <property type="molecule type" value="Genomic_DNA"/>
</dbReference>
<gene>
    <name evidence="3" type="ORF">GCM10009836_37050</name>
</gene>
<dbReference type="InterPro" id="IPR025496">
    <property type="entry name" value="DUF4387"/>
</dbReference>
<reference evidence="3 4" key="1">
    <citation type="journal article" date="2019" name="Int. J. Syst. Evol. Microbiol.">
        <title>The Global Catalogue of Microorganisms (GCM) 10K type strain sequencing project: providing services to taxonomists for standard genome sequencing and annotation.</title>
        <authorList>
            <consortium name="The Broad Institute Genomics Platform"/>
            <consortium name="The Broad Institute Genome Sequencing Center for Infectious Disease"/>
            <person name="Wu L."/>
            <person name="Ma J."/>
        </authorList>
    </citation>
    <scope>NUCLEOTIDE SEQUENCE [LARGE SCALE GENOMIC DNA]</scope>
    <source>
        <strain evidence="3 4">JCM 16009</strain>
    </source>
</reference>
<name>A0ABN2N5E3_9PSEU</name>
<feature type="domain" description="DUF4387" evidence="2">
    <location>
        <begin position="4"/>
        <end position="100"/>
    </location>
</feature>
<proteinExistence type="predicted"/>
<evidence type="ECO:0000259" key="2">
    <source>
        <dbReference type="Pfam" id="PF14330"/>
    </source>
</evidence>
<evidence type="ECO:0000313" key="4">
    <source>
        <dbReference type="Proteomes" id="UP001500449"/>
    </source>
</evidence>
<feature type="region of interest" description="Disordered" evidence="1">
    <location>
        <begin position="79"/>
        <end position="103"/>
    </location>
</feature>
<accession>A0ABN2N5E3</accession>
<dbReference type="Proteomes" id="UP001500449">
    <property type="component" value="Unassembled WGS sequence"/>
</dbReference>
<evidence type="ECO:0000313" key="3">
    <source>
        <dbReference type="EMBL" id="GAA1853530.1"/>
    </source>
</evidence>
<evidence type="ECO:0000256" key="1">
    <source>
        <dbReference type="SAM" id="MobiDB-lite"/>
    </source>
</evidence>
<organism evidence="3 4">
    <name type="scientific">Pseudonocardia ailaonensis</name>
    <dbReference type="NCBI Taxonomy" id="367279"/>
    <lineage>
        <taxon>Bacteria</taxon>
        <taxon>Bacillati</taxon>
        <taxon>Actinomycetota</taxon>
        <taxon>Actinomycetes</taxon>
        <taxon>Pseudonocardiales</taxon>
        <taxon>Pseudonocardiaceae</taxon>
        <taxon>Pseudonocardia</taxon>
    </lineage>
</organism>
<keyword evidence="4" id="KW-1185">Reference proteome</keyword>